<evidence type="ECO:0000259" key="7">
    <source>
        <dbReference type="PROSITE" id="PS50240"/>
    </source>
</evidence>
<evidence type="ECO:0000313" key="9">
    <source>
        <dbReference type="Proteomes" id="UP001153712"/>
    </source>
</evidence>
<dbReference type="SUPFAM" id="SSF50494">
    <property type="entry name" value="Trypsin-like serine proteases"/>
    <property type="match status" value="1"/>
</dbReference>
<dbReference type="CDD" id="cd00190">
    <property type="entry name" value="Tryp_SPc"/>
    <property type="match status" value="1"/>
</dbReference>
<dbReference type="OrthoDB" id="10061449at2759"/>
<sequence>MFPVKSVIFLALAALCSGAPNHHQVSSGKYGITGGTPAQPGQFPYQVSVQYCLLGLCEHICGGAIINETWILTGAQCAGSATNVLAGLTNLHDNKTELKVKFKLPHEGFPTTGLGPNDIGLIQLEEPIQFNEDIQPVKLPKQGEQFNGTAVFSGYGDIALPDFNKLTYIDGLQLVDFKECERALESVIKATSPLDETSNLCTLNTESSSCNGDGGGPLVQNGTVIGLGTWFVQPCGAQGAPNVFTQVASFVDWINDNMKD</sequence>
<feature type="domain" description="Peptidase S1" evidence="7">
    <location>
        <begin position="32"/>
        <end position="259"/>
    </location>
</feature>
<evidence type="ECO:0000256" key="6">
    <source>
        <dbReference type="SAM" id="SignalP"/>
    </source>
</evidence>
<dbReference type="PANTHER" id="PTHR24276:SF95">
    <property type="entry name" value="PEPTIDASE S1 DOMAIN-CONTAINING PROTEIN"/>
    <property type="match status" value="1"/>
</dbReference>
<evidence type="ECO:0000256" key="4">
    <source>
        <dbReference type="ARBA" id="ARBA00022825"/>
    </source>
</evidence>
<feature type="chain" id="PRO_5040461883" description="Peptidase S1 domain-containing protein" evidence="6">
    <location>
        <begin position="19"/>
        <end position="260"/>
    </location>
</feature>
<dbReference type="PROSITE" id="PS50240">
    <property type="entry name" value="TRYPSIN_DOM"/>
    <property type="match status" value="1"/>
</dbReference>
<evidence type="ECO:0000256" key="1">
    <source>
        <dbReference type="ARBA" id="ARBA00007664"/>
    </source>
</evidence>
<comment type="similarity">
    <text evidence="1">Belongs to the peptidase S1 family.</text>
</comment>
<dbReference type="InterPro" id="IPR043504">
    <property type="entry name" value="Peptidase_S1_PA_chymotrypsin"/>
</dbReference>
<reference evidence="8" key="1">
    <citation type="submission" date="2022-01" db="EMBL/GenBank/DDBJ databases">
        <authorList>
            <person name="King R."/>
        </authorList>
    </citation>
    <scope>NUCLEOTIDE SEQUENCE</scope>
</reference>
<feature type="signal peptide" evidence="6">
    <location>
        <begin position="1"/>
        <end position="18"/>
    </location>
</feature>
<dbReference type="AlphaFoldDB" id="A0A9P0GTL8"/>
<evidence type="ECO:0000256" key="3">
    <source>
        <dbReference type="ARBA" id="ARBA00022801"/>
    </source>
</evidence>
<dbReference type="PANTHER" id="PTHR24276">
    <property type="entry name" value="POLYSERASE-RELATED"/>
    <property type="match status" value="1"/>
</dbReference>
<keyword evidence="3" id="KW-0378">Hydrolase</keyword>
<organism evidence="8 9">
    <name type="scientific">Phyllotreta striolata</name>
    <name type="common">Striped flea beetle</name>
    <name type="synonym">Crioceris striolata</name>
    <dbReference type="NCBI Taxonomy" id="444603"/>
    <lineage>
        <taxon>Eukaryota</taxon>
        <taxon>Metazoa</taxon>
        <taxon>Ecdysozoa</taxon>
        <taxon>Arthropoda</taxon>
        <taxon>Hexapoda</taxon>
        <taxon>Insecta</taxon>
        <taxon>Pterygota</taxon>
        <taxon>Neoptera</taxon>
        <taxon>Endopterygota</taxon>
        <taxon>Coleoptera</taxon>
        <taxon>Polyphaga</taxon>
        <taxon>Cucujiformia</taxon>
        <taxon>Chrysomeloidea</taxon>
        <taxon>Chrysomelidae</taxon>
        <taxon>Galerucinae</taxon>
        <taxon>Alticini</taxon>
        <taxon>Phyllotreta</taxon>
    </lineage>
</organism>
<dbReference type="SMART" id="SM00020">
    <property type="entry name" value="Tryp_SPc"/>
    <property type="match status" value="1"/>
</dbReference>
<protein>
    <recommendedName>
        <fullName evidence="7">Peptidase S1 domain-containing protein</fullName>
    </recommendedName>
</protein>
<dbReference type="Pfam" id="PF00089">
    <property type="entry name" value="Trypsin"/>
    <property type="match status" value="1"/>
</dbReference>
<keyword evidence="2" id="KW-0645">Protease</keyword>
<dbReference type="GO" id="GO:0004252">
    <property type="term" value="F:serine-type endopeptidase activity"/>
    <property type="evidence" value="ECO:0007669"/>
    <property type="project" value="InterPro"/>
</dbReference>
<accession>A0A9P0GTL8</accession>
<dbReference type="GO" id="GO:0006508">
    <property type="term" value="P:proteolysis"/>
    <property type="evidence" value="ECO:0007669"/>
    <property type="project" value="UniProtKB-KW"/>
</dbReference>
<proteinExistence type="inferred from homology"/>
<evidence type="ECO:0000313" key="8">
    <source>
        <dbReference type="EMBL" id="CAH1168935.1"/>
    </source>
</evidence>
<name>A0A9P0GTL8_PHYSR</name>
<keyword evidence="5" id="KW-1015">Disulfide bond</keyword>
<evidence type="ECO:0000256" key="5">
    <source>
        <dbReference type="ARBA" id="ARBA00023157"/>
    </source>
</evidence>
<gene>
    <name evidence="8" type="ORF">PHYEVI_LOCUS5509</name>
</gene>
<keyword evidence="4" id="KW-0720">Serine protease</keyword>
<evidence type="ECO:0000256" key="2">
    <source>
        <dbReference type="ARBA" id="ARBA00022670"/>
    </source>
</evidence>
<dbReference type="PRINTS" id="PR00722">
    <property type="entry name" value="CHYMOTRYPSIN"/>
</dbReference>
<dbReference type="EMBL" id="OU900095">
    <property type="protein sequence ID" value="CAH1168935.1"/>
    <property type="molecule type" value="Genomic_DNA"/>
</dbReference>
<dbReference type="InterPro" id="IPR009003">
    <property type="entry name" value="Peptidase_S1_PA"/>
</dbReference>
<keyword evidence="6" id="KW-0732">Signal</keyword>
<dbReference type="InterPro" id="IPR001314">
    <property type="entry name" value="Peptidase_S1A"/>
</dbReference>
<dbReference type="Gene3D" id="2.40.10.10">
    <property type="entry name" value="Trypsin-like serine proteases"/>
    <property type="match status" value="2"/>
</dbReference>
<dbReference type="FunFam" id="2.40.10.10:FF:000068">
    <property type="entry name" value="transmembrane protease serine 2"/>
    <property type="match status" value="1"/>
</dbReference>
<dbReference type="InterPro" id="IPR050430">
    <property type="entry name" value="Peptidase_S1"/>
</dbReference>
<dbReference type="InterPro" id="IPR001254">
    <property type="entry name" value="Trypsin_dom"/>
</dbReference>
<dbReference type="Proteomes" id="UP001153712">
    <property type="component" value="Chromosome 2"/>
</dbReference>
<keyword evidence="9" id="KW-1185">Reference proteome</keyword>